<dbReference type="AlphaFoldDB" id="W4L5N3"/>
<gene>
    <name evidence="3" type="ORF">ETSY1_42750</name>
</gene>
<organism evidence="3 4">
    <name type="scientific">Entotheonella factor</name>
    <dbReference type="NCBI Taxonomy" id="1429438"/>
    <lineage>
        <taxon>Bacteria</taxon>
        <taxon>Pseudomonadati</taxon>
        <taxon>Nitrospinota/Tectimicrobiota group</taxon>
        <taxon>Candidatus Tectimicrobiota</taxon>
        <taxon>Candidatus Entotheonellia</taxon>
        <taxon>Candidatus Entotheonellales</taxon>
        <taxon>Candidatus Entotheonellaceae</taxon>
        <taxon>Candidatus Entotheonella</taxon>
    </lineage>
</organism>
<dbReference type="InterPro" id="IPR036412">
    <property type="entry name" value="HAD-like_sf"/>
</dbReference>
<dbReference type="GO" id="GO:0046380">
    <property type="term" value="P:N-acetylneuraminate biosynthetic process"/>
    <property type="evidence" value="ECO:0007669"/>
    <property type="project" value="TreeGrafter"/>
</dbReference>
<dbReference type="Gene3D" id="3.40.50.1000">
    <property type="entry name" value="HAD superfamily/HAD-like"/>
    <property type="match status" value="1"/>
</dbReference>
<evidence type="ECO:0000256" key="2">
    <source>
        <dbReference type="ARBA" id="ARBA00022842"/>
    </source>
</evidence>
<dbReference type="Pfam" id="PF13242">
    <property type="entry name" value="Hydrolase_like"/>
    <property type="match status" value="1"/>
</dbReference>
<dbReference type="PANTHER" id="PTHR46470">
    <property type="entry name" value="N-ACYLNEURAMINATE-9-PHOSPHATASE"/>
    <property type="match status" value="1"/>
</dbReference>
<name>W4L5N3_ENTF1</name>
<dbReference type="GO" id="GO:0050124">
    <property type="term" value="F:N-acylneuraminate-9-phosphatase activity"/>
    <property type="evidence" value="ECO:0007669"/>
    <property type="project" value="TreeGrafter"/>
</dbReference>
<dbReference type="HOGENOM" id="CLU_089896_0_0_7"/>
<proteinExistence type="predicted"/>
<reference evidence="3 4" key="1">
    <citation type="journal article" date="2014" name="Nature">
        <title>An environmental bacterial taxon with a large and distinct metabolic repertoire.</title>
        <authorList>
            <person name="Wilson M.C."/>
            <person name="Mori T."/>
            <person name="Ruckert C."/>
            <person name="Uria A.R."/>
            <person name="Helf M.J."/>
            <person name="Takada K."/>
            <person name="Gernert C."/>
            <person name="Steffens U.A."/>
            <person name="Heycke N."/>
            <person name="Schmitt S."/>
            <person name="Rinke C."/>
            <person name="Helfrich E.J."/>
            <person name="Brachmann A.O."/>
            <person name="Gurgui C."/>
            <person name="Wakimoto T."/>
            <person name="Kracht M."/>
            <person name="Crusemann M."/>
            <person name="Hentschel U."/>
            <person name="Abe I."/>
            <person name="Matsunaga S."/>
            <person name="Kalinowski J."/>
            <person name="Takeyama H."/>
            <person name="Piel J."/>
        </authorList>
    </citation>
    <scope>NUCLEOTIDE SEQUENCE [LARGE SCALE GENOMIC DNA]</scope>
    <source>
        <strain evidence="4">TSY1</strain>
    </source>
</reference>
<dbReference type="EMBL" id="AZHW01001410">
    <property type="protein sequence ID" value="ETW92646.1"/>
    <property type="molecule type" value="Genomic_DNA"/>
</dbReference>
<evidence type="ECO:0008006" key="5">
    <source>
        <dbReference type="Google" id="ProtNLM"/>
    </source>
</evidence>
<keyword evidence="4" id="KW-1185">Reference proteome</keyword>
<dbReference type="PANTHER" id="PTHR46470:SF3">
    <property type="entry name" value="N-ACYLNEURAMINATE-9-PHOSPHATASE"/>
    <property type="match status" value="1"/>
</dbReference>
<evidence type="ECO:0000313" key="4">
    <source>
        <dbReference type="Proteomes" id="UP000019141"/>
    </source>
</evidence>
<evidence type="ECO:0000313" key="3">
    <source>
        <dbReference type="EMBL" id="ETW92646.1"/>
    </source>
</evidence>
<accession>W4L5N3</accession>
<keyword evidence="1" id="KW-0378">Hydrolase</keyword>
<comment type="caution">
    <text evidence="3">The sequence shown here is derived from an EMBL/GenBank/DDBJ whole genome shotgun (WGS) entry which is preliminary data.</text>
</comment>
<protein>
    <recommendedName>
        <fullName evidence="5">Haloacid dehalogenase</fullName>
    </recommendedName>
</protein>
<dbReference type="Proteomes" id="UP000019141">
    <property type="component" value="Unassembled WGS sequence"/>
</dbReference>
<dbReference type="InterPro" id="IPR051400">
    <property type="entry name" value="HAD-like_hydrolase"/>
</dbReference>
<sequence length="215" mass="24095">LPFEYGFKNLATAVAYHYRHQADPTDAAAYALERGEQALDTSMRDAVEQAYQTHTHALAQIPPLFPGVADLLGHLRTYRDANPHLATVIFSEGHPERLARTIDAYNIERHGYFNEIVIELKTTQAFERVRDIGRQCLDVPDGDDVATIMIGDSMQRDIRLANEAGFTTVYIPGSFEGRQEPQTELEQPDFEIDRISDLPDILAALGLRLPGMSIQ</sequence>
<dbReference type="InterPro" id="IPR023214">
    <property type="entry name" value="HAD_sf"/>
</dbReference>
<feature type="non-terminal residue" evidence="3">
    <location>
        <position position="1"/>
    </location>
</feature>
<dbReference type="SUPFAM" id="SSF56784">
    <property type="entry name" value="HAD-like"/>
    <property type="match status" value="1"/>
</dbReference>
<keyword evidence="2" id="KW-0460">Magnesium</keyword>
<evidence type="ECO:0000256" key="1">
    <source>
        <dbReference type="ARBA" id="ARBA00022801"/>
    </source>
</evidence>